<dbReference type="AlphaFoldDB" id="A0A8T4GV94"/>
<evidence type="ECO:0000313" key="2">
    <source>
        <dbReference type="Proteomes" id="UP000823736"/>
    </source>
</evidence>
<gene>
    <name evidence="1" type="ORF">J2753_000087</name>
</gene>
<keyword evidence="2" id="KW-1185">Reference proteome</keyword>
<dbReference type="InterPro" id="IPR036388">
    <property type="entry name" value="WH-like_DNA-bd_sf"/>
</dbReference>
<dbReference type="OrthoDB" id="325082at2157"/>
<dbReference type="Pfam" id="PF25212">
    <property type="entry name" value="HVO_A0114"/>
    <property type="match status" value="1"/>
</dbReference>
<name>A0A8T4GV94_9EURY</name>
<dbReference type="Gene3D" id="1.10.10.10">
    <property type="entry name" value="Winged helix-like DNA-binding domain superfamily/Winged helix DNA-binding domain"/>
    <property type="match status" value="1"/>
</dbReference>
<accession>A0A8T4GV94</accession>
<protein>
    <submittedName>
        <fullName evidence="1">Putative transcriptional regulator</fullName>
    </submittedName>
</protein>
<dbReference type="Proteomes" id="UP000823736">
    <property type="component" value="Unassembled WGS sequence"/>
</dbReference>
<dbReference type="SUPFAM" id="SSF46785">
    <property type="entry name" value="Winged helix' DNA-binding domain"/>
    <property type="match status" value="1"/>
</dbReference>
<proteinExistence type="predicted"/>
<dbReference type="InterPro" id="IPR036390">
    <property type="entry name" value="WH_DNA-bd_sf"/>
</dbReference>
<dbReference type="RefSeq" id="WP_209489373.1">
    <property type="nucleotide sequence ID" value="NZ_JAGGLC010000001.1"/>
</dbReference>
<reference evidence="1" key="1">
    <citation type="submission" date="2021-03" db="EMBL/GenBank/DDBJ databases">
        <title>Genomic Encyclopedia of Type Strains, Phase IV (KMG-IV): sequencing the most valuable type-strain genomes for metagenomic binning, comparative biology and taxonomic classification.</title>
        <authorList>
            <person name="Goeker M."/>
        </authorList>
    </citation>
    <scope>NUCLEOTIDE SEQUENCE</scope>
    <source>
        <strain evidence="1">DSM 26232</strain>
    </source>
</reference>
<dbReference type="EMBL" id="JAGGLC010000001">
    <property type="protein sequence ID" value="MBP1985614.1"/>
    <property type="molecule type" value="Genomic_DNA"/>
</dbReference>
<comment type="caution">
    <text evidence="1">The sequence shown here is derived from an EMBL/GenBank/DDBJ whole genome shotgun (WGS) entry which is preliminary data.</text>
</comment>
<evidence type="ECO:0000313" key="1">
    <source>
        <dbReference type="EMBL" id="MBP1985614.1"/>
    </source>
</evidence>
<sequence length="141" mass="15479">MTTDTLKITYGQRDELREAGRERLQRALDGETGDAVEQDDRFVLDFESYADVAQLMRTANLELLEAIVEGEPASISEAARAVSRDYKEVHRNLTELEDLGVVEFEQDGASKKPVLRGGAKTIDFSLQFPGDVGGDRTGASA</sequence>
<organism evidence="1 2">
    <name type="scientific">Halolamina salifodinae</name>
    <dbReference type="NCBI Taxonomy" id="1202767"/>
    <lineage>
        <taxon>Archaea</taxon>
        <taxon>Methanobacteriati</taxon>
        <taxon>Methanobacteriota</taxon>
        <taxon>Stenosarchaea group</taxon>
        <taxon>Halobacteria</taxon>
        <taxon>Halobacteriales</taxon>
        <taxon>Haloferacaceae</taxon>
    </lineage>
</organism>